<name>A0A2T7PVM9_POMCA</name>
<protein>
    <recommendedName>
        <fullName evidence="3">NADH dehydrogenase [ubiquinone] 1 beta subcomplex subunit 10</fullName>
    </recommendedName>
</protein>
<dbReference type="GO" id="GO:0005743">
    <property type="term" value="C:mitochondrial inner membrane"/>
    <property type="evidence" value="ECO:0007669"/>
    <property type="project" value="UniProtKB-SubCell"/>
</dbReference>
<keyword evidence="5" id="KW-0679">Respiratory chain</keyword>
<keyword evidence="8" id="KW-0496">Mitochondrion</keyword>
<sequence length="123" mass="14842">MPLQSKNKTVYYHRKFPRVKTVDQCEVEDATCIYEAQEQFHRDKQVDSKIVQILRQRRIECMHWEGPDAERKCKKIVDDYENAATNWFIKYGEIGCNGNVIDVYMKQKHRLLWHRQNPDKPLM</sequence>
<evidence type="ECO:0000256" key="7">
    <source>
        <dbReference type="ARBA" id="ARBA00022982"/>
    </source>
</evidence>
<keyword evidence="7" id="KW-0249">Electron transport</keyword>
<comment type="caution">
    <text evidence="10">The sequence shown here is derived from an EMBL/GenBank/DDBJ whole genome shotgun (WGS) entry which is preliminary data.</text>
</comment>
<accession>A0A2T7PVM9</accession>
<dbReference type="InterPro" id="IPR019377">
    <property type="entry name" value="NADH_UbQ_OxRdtase_su10"/>
</dbReference>
<keyword evidence="9" id="KW-0472">Membrane</keyword>
<evidence type="ECO:0000313" key="10">
    <source>
        <dbReference type="EMBL" id="PVD37469.1"/>
    </source>
</evidence>
<dbReference type="GO" id="GO:0045271">
    <property type="term" value="C:respiratory chain complex I"/>
    <property type="evidence" value="ECO:0007669"/>
    <property type="project" value="UniProtKB-ARBA"/>
</dbReference>
<evidence type="ECO:0000256" key="3">
    <source>
        <dbReference type="ARBA" id="ARBA00014109"/>
    </source>
</evidence>
<evidence type="ECO:0000256" key="9">
    <source>
        <dbReference type="ARBA" id="ARBA00023136"/>
    </source>
</evidence>
<evidence type="ECO:0000256" key="1">
    <source>
        <dbReference type="ARBA" id="ARBA00004443"/>
    </source>
</evidence>
<dbReference type="OrthoDB" id="6017729at2759"/>
<proteinExistence type="inferred from homology"/>
<reference evidence="10 11" key="1">
    <citation type="submission" date="2018-04" db="EMBL/GenBank/DDBJ databases">
        <title>The genome of golden apple snail Pomacea canaliculata provides insight into stress tolerance and invasive adaptation.</title>
        <authorList>
            <person name="Liu C."/>
            <person name="Liu B."/>
            <person name="Ren Y."/>
            <person name="Zhang Y."/>
            <person name="Wang H."/>
            <person name="Li S."/>
            <person name="Jiang F."/>
            <person name="Yin L."/>
            <person name="Zhang G."/>
            <person name="Qian W."/>
            <person name="Fan W."/>
        </authorList>
    </citation>
    <scope>NUCLEOTIDE SEQUENCE [LARGE SCALE GENOMIC DNA]</scope>
    <source>
        <strain evidence="10">SZHN2017</strain>
        <tissue evidence="10">Muscle</tissue>
    </source>
</reference>
<comment type="subcellular location">
    <subcellularLocation>
        <location evidence="1">Mitochondrion inner membrane</location>
        <topology evidence="1">Peripheral membrane protein</topology>
        <orientation evidence="1">Matrix side</orientation>
    </subcellularLocation>
</comment>
<organism evidence="10 11">
    <name type="scientific">Pomacea canaliculata</name>
    <name type="common">Golden apple snail</name>
    <dbReference type="NCBI Taxonomy" id="400727"/>
    <lineage>
        <taxon>Eukaryota</taxon>
        <taxon>Metazoa</taxon>
        <taxon>Spiralia</taxon>
        <taxon>Lophotrochozoa</taxon>
        <taxon>Mollusca</taxon>
        <taxon>Gastropoda</taxon>
        <taxon>Caenogastropoda</taxon>
        <taxon>Architaenioglossa</taxon>
        <taxon>Ampullarioidea</taxon>
        <taxon>Ampullariidae</taxon>
        <taxon>Pomacea</taxon>
    </lineage>
</organism>
<keyword evidence="6" id="KW-0999">Mitochondrion inner membrane</keyword>
<dbReference type="PANTHER" id="PTHR13094:SF1">
    <property type="entry name" value="NADH DEHYDROGENASE [UBIQUINONE] 1 BETA SUBCOMPLEX SUBUNIT 10"/>
    <property type="match status" value="1"/>
</dbReference>
<comment type="similarity">
    <text evidence="2">Belongs to the complex I NDUFB10 subunit family.</text>
</comment>
<dbReference type="PANTHER" id="PTHR13094">
    <property type="entry name" value="NADH-UBIQUINONE OXIDOREDUCTASE PDSW SUBUNIT"/>
    <property type="match status" value="1"/>
</dbReference>
<keyword evidence="4" id="KW-0813">Transport</keyword>
<keyword evidence="11" id="KW-1185">Reference proteome</keyword>
<evidence type="ECO:0000256" key="2">
    <source>
        <dbReference type="ARBA" id="ARBA00008317"/>
    </source>
</evidence>
<dbReference type="InterPro" id="IPR039993">
    <property type="entry name" value="NDUFB10"/>
</dbReference>
<dbReference type="STRING" id="400727.A0A2T7PVM9"/>
<evidence type="ECO:0000256" key="5">
    <source>
        <dbReference type="ARBA" id="ARBA00022660"/>
    </source>
</evidence>
<evidence type="ECO:0000256" key="4">
    <source>
        <dbReference type="ARBA" id="ARBA00022448"/>
    </source>
</evidence>
<dbReference type="AlphaFoldDB" id="A0A2T7PVM9"/>
<evidence type="ECO:0000256" key="8">
    <source>
        <dbReference type="ARBA" id="ARBA00023128"/>
    </source>
</evidence>
<dbReference type="Pfam" id="PF10249">
    <property type="entry name" value="NDUFB10"/>
    <property type="match status" value="1"/>
</dbReference>
<evidence type="ECO:0000256" key="6">
    <source>
        <dbReference type="ARBA" id="ARBA00022792"/>
    </source>
</evidence>
<evidence type="ECO:0000313" key="11">
    <source>
        <dbReference type="Proteomes" id="UP000245119"/>
    </source>
</evidence>
<dbReference type="Proteomes" id="UP000245119">
    <property type="component" value="Linkage Group LG1"/>
</dbReference>
<dbReference type="EMBL" id="PZQS01000001">
    <property type="protein sequence ID" value="PVD37469.1"/>
    <property type="molecule type" value="Genomic_DNA"/>
</dbReference>
<gene>
    <name evidence="10" type="ORF">C0Q70_00059</name>
</gene>